<protein>
    <recommendedName>
        <fullName evidence="3">DUF448 domain-containing protein</fullName>
    </recommendedName>
</protein>
<sequence length="87" mass="9858">MDDSREANEQVGPRKRRSVVRCAICHKPVRLWSGKGPRSLDSDAVVVRWDGSPYEVAVHQDHCLTEWLDTVPNDANVSIRTHVLPNQ</sequence>
<dbReference type="Proteomes" id="UP000242972">
    <property type="component" value="Unassembled WGS sequence"/>
</dbReference>
<dbReference type="AlphaFoldDB" id="A0A2T2XE43"/>
<comment type="caution">
    <text evidence="1">The sequence shown here is derived from an EMBL/GenBank/DDBJ whole genome shotgun (WGS) entry which is preliminary data.</text>
</comment>
<organism evidence="1 2">
    <name type="scientific">Sulfobacillus benefaciens</name>
    <dbReference type="NCBI Taxonomy" id="453960"/>
    <lineage>
        <taxon>Bacteria</taxon>
        <taxon>Bacillati</taxon>
        <taxon>Bacillota</taxon>
        <taxon>Clostridia</taxon>
        <taxon>Eubacteriales</taxon>
        <taxon>Clostridiales Family XVII. Incertae Sedis</taxon>
        <taxon>Sulfobacillus</taxon>
    </lineage>
</organism>
<evidence type="ECO:0000313" key="2">
    <source>
        <dbReference type="Proteomes" id="UP000242972"/>
    </source>
</evidence>
<dbReference type="EMBL" id="PXYW01000033">
    <property type="protein sequence ID" value="PSR32726.1"/>
    <property type="molecule type" value="Genomic_DNA"/>
</dbReference>
<gene>
    <name evidence="1" type="ORF">C7B46_13290</name>
</gene>
<accession>A0A2T2XE43</accession>
<evidence type="ECO:0000313" key="1">
    <source>
        <dbReference type="EMBL" id="PSR32726.1"/>
    </source>
</evidence>
<reference evidence="1 2" key="1">
    <citation type="journal article" date="2014" name="BMC Genomics">
        <title>Comparison of environmental and isolate Sulfobacillus genomes reveals diverse carbon, sulfur, nitrogen, and hydrogen metabolisms.</title>
        <authorList>
            <person name="Justice N.B."/>
            <person name="Norman A."/>
            <person name="Brown C.T."/>
            <person name="Singh A."/>
            <person name="Thomas B.C."/>
            <person name="Banfield J.F."/>
        </authorList>
    </citation>
    <scope>NUCLEOTIDE SEQUENCE [LARGE SCALE GENOMIC DNA]</scope>
    <source>
        <strain evidence="1">AMDSBA4</strain>
    </source>
</reference>
<evidence type="ECO:0008006" key="3">
    <source>
        <dbReference type="Google" id="ProtNLM"/>
    </source>
</evidence>
<name>A0A2T2XE43_9FIRM</name>
<proteinExistence type="predicted"/>